<dbReference type="PANTHER" id="PTHR21581:SF6">
    <property type="entry name" value="TRAFFICKING PROTEIN PARTICLE COMPLEX SUBUNIT 12"/>
    <property type="match status" value="1"/>
</dbReference>
<evidence type="ECO:0000256" key="6">
    <source>
        <dbReference type="ARBA" id="ARBA00022670"/>
    </source>
</evidence>
<dbReference type="InterPro" id="IPR012907">
    <property type="entry name" value="Peptidase_S11_C"/>
</dbReference>
<comment type="similarity">
    <text evidence="3 15">Belongs to the peptidase S11 family.</text>
</comment>
<keyword evidence="11" id="KW-0961">Cell wall biogenesis/degradation</keyword>
<evidence type="ECO:0000256" key="11">
    <source>
        <dbReference type="ARBA" id="ARBA00023316"/>
    </source>
</evidence>
<dbReference type="SMART" id="SM00936">
    <property type="entry name" value="PBP5_C"/>
    <property type="match status" value="1"/>
</dbReference>
<keyword evidence="9" id="KW-0133">Cell shape</keyword>
<sequence length="435" mass="45849">MTRLVPALALLLASALPAVAQEFQTAARAAWVYDETTGTVLLEKNADAEIPPASMSKLMTIYMAFDAIGKGQLTLDQTLPVSEHAMSYGGSTMFLNTLDRPTVEELLRGVIILSGNDATVVLAEALSPDGTEAGFAELMNRKAEELGMLHSHFENSNGWPAEGHVMSARDLGILAEHLIEDFPDLYTIFAEQEFDYDGRAPANTRNRNPILGLVPGADGLKTGHTQEAGYGLVGSAVQDDRRVIFVVTGLPSEEARRTESERIVNWAFRQFALRDVGEAGNRIAEAEVWMGAQPSVGLVLPEDLSILIPITGSDGVEASVSYQGPLPAPIEAGQEVAELVLTREGLPEMRLPLVAEAAVPTGGFMPRVQTALGVLLGKAGLNAGAIPILAGAPAVETPVAEPAEEPAPEAPAEEPAAEEPAPAPAEESEGLPDGG</sequence>
<keyword evidence="7 17" id="KW-0732">Signal</keyword>
<evidence type="ECO:0000313" key="19">
    <source>
        <dbReference type="EMBL" id="TNC74578.1"/>
    </source>
</evidence>
<dbReference type="Gene3D" id="2.60.410.10">
    <property type="entry name" value="D-Ala-D-Ala carboxypeptidase, C-terminal domain"/>
    <property type="match status" value="1"/>
</dbReference>
<keyword evidence="20" id="KW-1185">Reference proteome</keyword>
<dbReference type="InterPro" id="IPR012338">
    <property type="entry name" value="Beta-lactam/transpept-like"/>
</dbReference>
<dbReference type="AlphaFoldDB" id="A0A5C4NMF2"/>
<evidence type="ECO:0000256" key="5">
    <source>
        <dbReference type="ARBA" id="ARBA00022645"/>
    </source>
</evidence>
<evidence type="ECO:0000259" key="18">
    <source>
        <dbReference type="SMART" id="SM00936"/>
    </source>
</evidence>
<evidence type="ECO:0000256" key="13">
    <source>
        <dbReference type="PIRSR" id="PIRSR618044-1"/>
    </source>
</evidence>
<dbReference type="OrthoDB" id="9795979at2"/>
<comment type="pathway">
    <text evidence="2">Cell wall biogenesis; peptidoglycan biosynthesis.</text>
</comment>
<evidence type="ECO:0000256" key="9">
    <source>
        <dbReference type="ARBA" id="ARBA00022960"/>
    </source>
</evidence>
<evidence type="ECO:0000256" key="1">
    <source>
        <dbReference type="ARBA" id="ARBA00003217"/>
    </source>
</evidence>
<feature type="compositionally biased region" description="Acidic residues" evidence="16">
    <location>
        <begin position="402"/>
        <end position="417"/>
    </location>
</feature>
<dbReference type="Pfam" id="PF07943">
    <property type="entry name" value="PBP5_C"/>
    <property type="match status" value="1"/>
</dbReference>
<evidence type="ECO:0000313" key="20">
    <source>
        <dbReference type="Proteomes" id="UP000305709"/>
    </source>
</evidence>
<comment type="catalytic activity">
    <reaction evidence="12">
        <text>Preferential cleavage: (Ac)2-L-Lys-D-Ala-|-D-Ala. Also transpeptidation of peptidyl-alanyl moieties that are N-acyl substituents of D-alanine.</text>
        <dbReference type="EC" id="3.4.16.4"/>
    </reaction>
</comment>
<accession>A0A5C4NMF2</accession>
<feature type="active site" description="Acyl-ester intermediate" evidence="13">
    <location>
        <position position="54"/>
    </location>
</feature>
<evidence type="ECO:0000256" key="16">
    <source>
        <dbReference type="SAM" id="MobiDB-lite"/>
    </source>
</evidence>
<dbReference type="GO" id="GO:0008360">
    <property type="term" value="P:regulation of cell shape"/>
    <property type="evidence" value="ECO:0007669"/>
    <property type="project" value="UniProtKB-KW"/>
</dbReference>
<feature type="signal peptide" evidence="17">
    <location>
        <begin position="1"/>
        <end position="20"/>
    </location>
</feature>
<dbReference type="SUPFAM" id="SSF56601">
    <property type="entry name" value="beta-lactamase/transpeptidase-like"/>
    <property type="match status" value="1"/>
</dbReference>
<feature type="chain" id="PRO_5022761539" description="serine-type D-Ala-D-Ala carboxypeptidase" evidence="17">
    <location>
        <begin position="21"/>
        <end position="435"/>
    </location>
</feature>
<dbReference type="GO" id="GO:0006508">
    <property type="term" value="P:proteolysis"/>
    <property type="evidence" value="ECO:0007669"/>
    <property type="project" value="UniProtKB-KW"/>
</dbReference>
<protein>
    <recommendedName>
        <fullName evidence="4">serine-type D-Ala-D-Ala carboxypeptidase</fullName>
        <ecNumber evidence="4">3.4.16.4</ecNumber>
    </recommendedName>
</protein>
<dbReference type="GO" id="GO:0009002">
    <property type="term" value="F:serine-type D-Ala-D-Ala carboxypeptidase activity"/>
    <property type="evidence" value="ECO:0007669"/>
    <property type="project" value="UniProtKB-EC"/>
</dbReference>
<evidence type="ECO:0000256" key="12">
    <source>
        <dbReference type="ARBA" id="ARBA00034000"/>
    </source>
</evidence>
<evidence type="ECO:0000256" key="10">
    <source>
        <dbReference type="ARBA" id="ARBA00022984"/>
    </source>
</evidence>
<dbReference type="GO" id="GO:0071555">
    <property type="term" value="P:cell wall organization"/>
    <property type="evidence" value="ECO:0007669"/>
    <property type="project" value="UniProtKB-KW"/>
</dbReference>
<comment type="caution">
    <text evidence="19">The sequence shown here is derived from an EMBL/GenBank/DDBJ whole genome shotgun (WGS) entry which is preliminary data.</text>
</comment>
<feature type="region of interest" description="Disordered" evidence="16">
    <location>
        <begin position="397"/>
        <end position="435"/>
    </location>
</feature>
<dbReference type="EC" id="3.4.16.4" evidence="4"/>
<feature type="binding site" evidence="14">
    <location>
        <position position="221"/>
    </location>
    <ligand>
        <name>substrate</name>
    </ligand>
</feature>
<evidence type="ECO:0000256" key="7">
    <source>
        <dbReference type="ARBA" id="ARBA00022729"/>
    </source>
</evidence>
<feature type="compositionally biased region" description="Acidic residues" evidence="16">
    <location>
        <begin position="426"/>
        <end position="435"/>
    </location>
</feature>
<dbReference type="GO" id="GO:0009252">
    <property type="term" value="P:peptidoglycan biosynthetic process"/>
    <property type="evidence" value="ECO:0007669"/>
    <property type="project" value="UniProtKB-UniPathway"/>
</dbReference>
<dbReference type="InterPro" id="IPR015956">
    <property type="entry name" value="Peniciliin-bd_prot_C_sf"/>
</dbReference>
<dbReference type="PANTHER" id="PTHR21581">
    <property type="entry name" value="D-ALANYL-D-ALANINE CARBOXYPEPTIDASE"/>
    <property type="match status" value="1"/>
</dbReference>
<gene>
    <name evidence="19" type="ORF">FHG71_00065</name>
</gene>
<keyword evidence="10" id="KW-0573">Peptidoglycan synthesis</keyword>
<evidence type="ECO:0000256" key="8">
    <source>
        <dbReference type="ARBA" id="ARBA00022801"/>
    </source>
</evidence>
<dbReference type="InterPro" id="IPR018044">
    <property type="entry name" value="Peptidase_S11"/>
</dbReference>
<dbReference type="InterPro" id="IPR001967">
    <property type="entry name" value="Peptidase_S11_N"/>
</dbReference>
<evidence type="ECO:0000256" key="4">
    <source>
        <dbReference type="ARBA" id="ARBA00012448"/>
    </source>
</evidence>
<evidence type="ECO:0000256" key="15">
    <source>
        <dbReference type="RuleBase" id="RU004016"/>
    </source>
</evidence>
<keyword evidence="8" id="KW-0378">Hydrolase</keyword>
<dbReference type="Gene3D" id="3.40.710.10">
    <property type="entry name" value="DD-peptidase/beta-lactamase superfamily"/>
    <property type="match status" value="1"/>
</dbReference>
<dbReference type="EMBL" id="VDFV01000001">
    <property type="protein sequence ID" value="TNC74578.1"/>
    <property type="molecule type" value="Genomic_DNA"/>
</dbReference>
<evidence type="ECO:0000256" key="14">
    <source>
        <dbReference type="PIRSR" id="PIRSR618044-2"/>
    </source>
</evidence>
<comment type="function">
    <text evidence="1">Removes C-terminal D-alanyl residues from sugar-peptide cell wall precursors.</text>
</comment>
<dbReference type="PRINTS" id="PR00725">
    <property type="entry name" value="DADACBPTASE1"/>
</dbReference>
<dbReference type="RefSeq" id="WP_139079573.1">
    <property type="nucleotide sequence ID" value="NZ_VDFV01000001.1"/>
</dbReference>
<feature type="active site" evidence="13">
    <location>
        <position position="114"/>
    </location>
</feature>
<proteinExistence type="inferred from homology"/>
<dbReference type="InterPro" id="IPR037167">
    <property type="entry name" value="Peptidase_S11_C_sf"/>
</dbReference>
<name>A0A5C4NMF2_9RHOB</name>
<dbReference type="Proteomes" id="UP000305709">
    <property type="component" value="Unassembled WGS sequence"/>
</dbReference>
<dbReference type="SUPFAM" id="SSF69189">
    <property type="entry name" value="Penicillin-binding protein associated domain"/>
    <property type="match status" value="1"/>
</dbReference>
<feature type="domain" description="Peptidase S11 D-Ala-D-Ala carboxypeptidase A C-terminal" evidence="18">
    <location>
        <begin position="271"/>
        <end position="361"/>
    </location>
</feature>
<dbReference type="UniPathway" id="UPA00219"/>
<evidence type="ECO:0000256" key="3">
    <source>
        <dbReference type="ARBA" id="ARBA00007164"/>
    </source>
</evidence>
<dbReference type="Pfam" id="PF00768">
    <property type="entry name" value="Peptidase_S11"/>
    <property type="match status" value="1"/>
</dbReference>
<feature type="active site" description="Proton acceptor" evidence="13">
    <location>
        <position position="57"/>
    </location>
</feature>
<keyword evidence="5 19" id="KW-0121">Carboxypeptidase</keyword>
<reference evidence="19 20" key="1">
    <citation type="submission" date="2019-06" db="EMBL/GenBank/DDBJ databases">
        <authorList>
            <person name="Jiang L."/>
        </authorList>
    </citation>
    <scope>NUCLEOTIDE SEQUENCE [LARGE SCALE GENOMIC DNA]</scope>
    <source>
        <strain evidence="19 20">YIM 48858</strain>
    </source>
</reference>
<keyword evidence="6" id="KW-0645">Protease</keyword>
<evidence type="ECO:0000256" key="2">
    <source>
        <dbReference type="ARBA" id="ARBA00004752"/>
    </source>
</evidence>
<organism evidence="19 20">
    <name type="scientific">Rubellimicrobium roseum</name>
    <dbReference type="NCBI Taxonomy" id="687525"/>
    <lineage>
        <taxon>Bacteria</taxon>
        <taxon>Pseudomonadati</taxon>
        <taxon>Pseudomonadota</taxon>
        <taxon>Alphaproteobacteria</taxon>
        <taxon>Rhodobacterales</taxon>
        <taxon>Roseobacteraceae</taxon>
        <taxon>Rubellimicrobium</taxon>
    </lineage>
</organism>
<evidence type="ECO:0000256" key="17">
    <source>
        <dbReference type="SAM" id="SignalP"/>
    </source>
</evidence>